<feature type="signal peptide" evidence="3">
    <location>
        <begin position="1"/>
        <end position="23"/>
    </location>
</feature>
<dbReference type="PANTHER" id="PTHR28154">
    <property type="entry name" value="CELL WALL SYNTHESIS PROTEIN KNH1-RELATED"/>
    <property type="match status" value="1"/>
</dbReference>
<comment type="caution">
    <text evidence="5">The sequence shown here is derived from an EMBL/GenBank/DDBJ whole genome shotgun (WGS) entry which is preliminary data.</text>
</comment>
<reference evidence="5" key="1">
    <citation type="journal article" date="2020" name="Fungal Divers.">
        <title>Resolving the Mortierellaceae phylogeny through synthesis of multi-gene phylogenetics and phylogenomics.</title>
        <authorList>
            <person name="Vandepol N."/>
            <person name="Liber J."/>
            <person name="Desiro A."/>
            <person name="Na H."/>
            <person name="Kennedy M."/>
            <person name="Barry K."/>
            <person name="Grigoriev I.V."/>
            <person name="Miller A.N."/>
            <person name="O'Donnell K."/>
            <person name="Stajich J.E."/>
            <person name="Bonito G."/>
        </authorList>
    </citation>
    <scope>NUCLEOTIDE SEQUENCE</scope>
    <source>
        <strain evidence="5">NVP1</strain>
    </source>
</reference>
<dbReference type="GO" id="GO:0006078">
    <property type="term" value="P:(1-&gt;6)-beta-D-glucan biosynthetic process"/>
    <property type="evidence" value="ECO:0007669"/>
    <property type="project" value="InterPro"/>
</dbReference>
<feature type="compositionally biased region" description="Pro residues" evidence="2">
    <location>
        <begin position="170"/>
        <end position="184"/>
    </location>
</feature>
<sequence>MKFATALSISVLSLSSLDLFASAFVYPSTPVGATVWKPDSTVSISWSDDKQAPLLASKPVFDIFLMTGSDDHQTKLATIATNVKGGVTNSVKYVVPHVSPPGQIYFLMFQTKDGKDTAWATRFTITDEKGNHGTLHPTIPPGGKINPGGVGAIVPAPKKKGAPKAGAPAKAPPANAPANAPKPKPMLQSVPDKQTEKSAGEARERVANNPSLVHVDASSSDKVASAGVPAAAPWFSMVMGAVVAGTIVLSML</sequence>
<protein>
    <recommendedName>
        <fullName evidence="4">Yeast cell wall synthesis Kre9/Knh1-like N-terminal domain-containing protein</fullName>
    </recommendedName>
</protein>
<dbReference type="EMBL" id="JAAAUY010000010">
    <property type="protein sequence ID" value="KAF9338072.1"/>
    <property type="molecule type" value="Genomic_DNA"/>
</dbReference>
<dbReference type="InterPro" id="IPR045328">
    <property type="entry name" value="Kre9/Knh1"/>
</dbReference>
<organism evidence="5 6">
    <name type="scientific">Podila minutissima</name>
    <dbReference type="NCBI Taxonomy" id="64525"/>
    <lineage>
        <taxon>Eukaryota</taxon>
        <taxon>Fungi</taxon>
        <taxon>Fungi incertae sedis</taxon>
        <taxon>Mucoromycota</taxon>
        <taxon>Mortierellomycotina</taxon>
        <taxon>Mortierellomycetes</taxon>
        <taxon>Mortierellales</taxon>
        <taxon>Mortierellaceae</taxon>
        <taxon>Podila</taxon>
    </lineage>
</organism>
<accession>A0A9P5VRA1</accession>
<evidence type="ECO:0000313" key="6">
    <source>
        <dbReference type="Proteomes" id="UP000696485"/>
    </source>
</evidence>
<evidence type="ECO:0000256" key="3">
    <source>
        <dbReference type="SAM" id="SignalP"/>
    </source>
</evidence>
<name>A0A9P5VRA1_9FUNG</name>
<feature type="domain" description="Yeast cell wall synthesis Kre9/Knh1-like N-terminal" evidence="4">
    <location>
        <begin position="30"/>
        <end position="125"/>
    </location>
</feature>
<evidence type="ECO:0000256" key="2">
    <source>
        <dbReference type="SAM" id="MobiDB-lite"/>
    </source>
</evidence>
<dbReference type="AlphaFoldDB" id="A0A9P5VRA1"/>
<proteinExistence type="predicted"/>
<dbReference type="PANTHER" id="PTHR28154:SF1">
    <property type="entry name" value="CELL WALL SYNTHESIS PROTEIN KNH1-RELATED"/>
    <property type="match status" value="1"/>
</dbReference>
<evidence type="ECO:0000256" key="1">
    <source>
        <dbReference type="ARBA" id="ARBA00022729"/>
    </source>
</evidence>
<feature type="chain" id="PRO_5040141233" description="Yeast cell wall synthesis Kre9/Knh1-like N-terminal domain-containing protein" evidence="3">
    <location>
        <begin position="24"/>
        <end position="252"/>
    </location>
</feature>
<evidence type="ECO:0000313" key="5">
    <source>
        <dbReference type="EMBL" id="KAF9338072.1"/>
    </source>
</evidence>
<dbReference type="Pfam" id="PF10342">
    <property type="entry name" value="Kre9_KNH"/>
    <property type="match status" value="1"/>
</dbReference>
<feature type="region of interest" description="Disordered" evidence="2">
    <location>
        <begin position="129"/>
        <end position="221"/>
    </location>
</feature>
<gene>
    <name evidence="5" type="ORF">BG006_000061</name>
</gene>
<dbReference type="GO" id="GO:0042546">
    <property type="term" value="P:cell wall biogenesis"/>
    <property type="evidence" value="ECO:0007669"/>
    <property type="project" value="InterPro"/>
</dbReference>
<evidence type="ECO:0000259" key="4">
    <source>
        <dbReference type="Pfam" id="PF10342"/>
    </source>
</evidence>
<keyword evidence="6" id="KW-1185">Reference proteome</keyword>
<dbReference type="InterPro" id="IPR018466">
    <property type="entry name" value="Kre9/Knh1-like_N"/>
</dbReference>
<dbReference type="Proteomes" id="UP000696485">
    <property type="component" value="Unassembled WGS sequence"/>
</dbReference>
<keyword evidence="1 3" id="KW-0732">Signal</keyword>
<feature type="compositionally biased region" description="Basic and acidic residues" evidence="2">
    <location>
        <begin position="193"/>
        <end position="206"/>
    </location>
</feature>